<protein>
    <recommendedName>
        <fullName evidence="2">Transposase Tc1-like domain-containing protein</fullName>
    </recommendedName>
</protein>
<feature type="non-terminal residue" evidence="3">
    <location>
        <position position="184"/>
    </location>
</feature>
<organism evidence="3 4">
    <name type="scientific">Perkinsus chesapeaki</name>
    <name type="common">Clam parasite</name>
    <name type="synonym">Perkinsus andrewsi</name>
    <dbReference type="NCBI Taxonomy" id="330153"/>
    <lineage>
        <taxon>Eukaryota</taxon>
        <taxon>Sar</taxon>
        <taxon>Alveolata</taxon>
        <taxon>Perkinsozoa</taxon>
        <taxon>Perkinsea</taxon>
        <taxon>Perkinsida</taxon>
        <taxon>Perkinsidae</taxon>
        <taxon>Perkinsus</taxon>
    </lineage>
</organism>
<dbReference type="InterPro" id="IPR002492">
    <property type="entry name" value="Transposase_Tc1-like"/>
</dbReference>
<keyword evidence="4" id="KW-1185">Reference proteome</keyword>
<dbReference type="EMBL" id="JAAPAO010002239">
    <property type="protein sequence ID" value="KAF4648006.1"/>
    <property type="molecule type" value="Genomic_DNA"/>
</dbReference>
<evidence type="ECO:0000259" key="2">
    <source>
        <dbReference type="Pfam" id="PF01498"/>
    </source>
</evidence>
<name>A0A7J6KNB4_PERCH</name>
<dbReference type="GO" id="GO:0015074">
    <property type="term" value="P:DNA integration"/>
    <property type="evidence" value="ECO:0007669"/>
    <property type="project" value="InterPro"/>
</dbReference>
<feature type="region of interest" description="Disordered" evidence="1">
    <location>
        <begin position="1"/>
        <end position="30"/>
    </location>
</feature>
<dbReference type="InterPro" id="IPR036397">
    <property type="entry name" value="RNaseH_sf"/>
</dbReference>
<comment type="caution">
    <text evidence="3">The sequence shown here is derived from an EMBL/GenBank/DDBJ whole genome shotgun (WGS) entry which is preliminary data.</text>
</comment>
<dbReference type="Pfam" id="PF01498">
    <property type="entry name" value="HTH_Tnp_Tc3_2"/>
    <property type="match status" value="1"/>
</dbReference>
<sequence>KSAVSRVLSGKPTTTPKKKPGSPSKLDERTKRRIVRYMQANIGVTAPSVVASLQLGVSPQTLRRFLNAEGASYASLKTSPPLSDAHKASRVRFAKYHLDNHTDFSTTEWFQGQGVTTTEWPSLSPDLNPIENIWAYLVKQVYGPDKPNITCKAQLRSRLWHAWETMPKAVIGNCVGSMTRRLTQ</sequence>
<dbReference type="GO" id="GO:0006313">
    <property type="term" value="P:DNA transposition"/>
    <property type="evidence" value="ECO:0007669"/>
    <property type="project" value="InterPro"/>
</dbReference>
<accession>A0A7J6KNB4</accession>
<evidence type="ECO:0000313" key="4">
    <source>
        <dbReference type="Proteomes" id="UP000591131"/>
    </source>
</evidence>
<dbReference type="GO" id="GO:0003677">
    <property type="term" value="F:DNA binding"/>
    <property type="evidence" value="ECO:0007669"/>
    <property type="project" value="InterPro"/>
</dbReference>
<dbReference type="Gene3D" id="3.30.420.10">
    <property type="entry name" value="Ribonuclease H-like superfamily/Ribonuclease H"/>
    <property type="match status" value="1"/>
</dbReference>
<dbReference type="AlphaFoldDB" id="A0A7J6KNB4"/>
<evidence type="ECO:0000256" key="1">
    <source>
        <dbReference type="SAM" id="MobiDB-lite"/>
    </source>
</evidence>
<proteinExistence type="predicted"/>
<dbReference type="Proteomes" id="UP000591131">
    <property type="component" value="Unassembled WGS sequence"/>
</dbReference>
<feature type="non-terminal residue" evidence="3">
    <location>
        <position position="1"/>
    </location>
</feature>
<gene>
    <name evidence="3" type="ORF">FOL47_003865</name>
</gene>
<evidence type="ECO:0000313" key="3">
    <source>
        <dbReference type="EMBL" id="KAF4648006.1"/>
    </source>
</evidence>
<reference evidence="3 4" key="1">
    <citation type="submission" date="2020-04" db="EMBL/GenBank/DDBJ databases">
        <title>Perkinsus chesapeaki whole genome sequence.</title>
        <authorList>
            <person name="Bogema D.R."/>
        </authorList>
    </citation>
    <scope>NUCLEOTIDE SEQUENCE [LARGE SCALE GENOMIC DNA]</scope>
    <source>
        <strain evidence="3">ATCC PRA-425</strain>
    </source>
</reference>
<feature type="domain" description="Transposase Tc1-like" evidence="2">
    <location>
        <begin position="31"/>
        <end position="99"/>
    </location>
</feature>
<dbReference type="OrthoDB" id="10006939at2759"/>